<dbReference type="Proteomes" id="UP000031166">
    <property type="component" value="Unassembled WGS sequence"/>
</dbReference>
<reference evidence="2 3" key="1">
    <citation type="submission" date="2014-12" db="EMBL/GenBank/DDBJ databases">
        <title>Genome sequencing of Brevundimonas nasdae TPW30.</title>
        <authorList>
            <person name="Tan P.W."/>
            <person name="Chan K.-G."/>
        </authorList>
    </citation>
    <scope>NUCLEOTIDE SEQUENCE [LARGE SCALE GENOMIC DNA]</scope>
    <source>
        <strain evidence="2 3">TPW30</strain>
    </source>
</reference>
<dbReference type="AlphaFoldDB" id="A0A0B4C2D0"/>
<protein>
    <submittedName>
        <fullName evidence="2">Uncharacterized protein</fullName>
    </submittedName>
</protein>
<dbReference type="STRING" id="172043.RM53_15435"/>
<gene>
    <name evidence="2" type="ORF">RM53_15435</name>
</gene>
<dbReference type="RefSeq" id="WP_039248321.1">
    <property type="nucleotide sequence ID" value="NZ_JWSY01000033.1"/>
</dbReference>
<comment type="caution">
    <text evidence="2">The sequence shown here is derived from an EMBL/GenBank/DDBJ whole genome shotgun (WGS) entry which is preliminary data.</text>
</comment>
<sequence length="122" mass="14083">MTQLTEAEWEERFVPVAKRGQNYLLFDGYRTDERAFLEVVGNNRIWTHIDAEGAVEYIPGFWRVNAMGYIVTMNPWAENEADLVVEIDLGFERDEDEDDEEDEDDDVDADYDTPGQGRGQGQ</sequence>
<accession>A0A0B4C2D0</accession>
<feature type="compositionally biased region" description="Acidic residues" evidence="1">
    <location>
        <begin position="93"/>
        <end position="111"/>
    </location>
</feature>
<dbReference type="EMBL" id="JWSY01000033">
    <property type="protein sequence ID" value="KIC55184.1"/>
    <property type="molecule type" value="Genomic_DNA"/>
</dbReference>
<evidence type="ECO:0000256" key="1">
    <source>
        <dbReference type="SAM" id="MobiDB-lite"/>
    </source>
</evidence>
<proteinExistence type="predicted"/>
<name>A0A0B4C2D0_9CAUL</name>
<feature type="region of interest" description="Disordered" evidence="1">
    <location>
        <begin position="88"/>
        <end position="122"/>
    </location>
</feature>
<evidence type="ECO:0000313" key="3">
    <source>
        <dbReference type="Proteomes" id="UP000031166"/>
    </source>
</evidence>
<organism evidence="2 3">
    <name type="scientific">Brevundimonas nasdae</name>
    <dbReference type="NCBI Taxonomy" id="172043"/>
    <lineage>
        <taxon>Bacteria</taxon>
        <taxon>Pseudomonadati</taxon>
        <taxon>Pseudomonadota</taxon>
        <taxon>Alphaproteobacteria</taxon>
        <taxon>Caulobacterales</taxon>
        <taxon>Caulobacteraceae</taxon>
        <taxon>Brevundimonas</taxon>
    </lineage>
</organism>
<evidence type="ECO:0000313" key="2">
    <source>
        <dbReference type="EMBL" id="KIC55184.1"/>
    </source>
</evidence>